<evidence type="ECO:0000256" key="6">
    <source>
        <dbReference type="ARBA" id="ARBA00023241"/>
    </source>
</evidence>
<reference evidence="12 13" key="1">
    <citation type="journal article" date="2017" name="Genome Biol.">
        <title>New reference genome sequences of hot pepper reveal the massive evolution of plant disease-resistance genes by retroduplication.</title>
        <authorList>
            <person name="Kim S."/>
            <person name="Park J."/>
            <person name="Yeom S.I."/>
            <person name="Kim Y.M."/>
            <person name="Seo E."/>
            <person name="Kim K.T."/>
            <person name="Kim M.S."/>
            <person name="Lee J.M."/>
            <person name="Cheong K."/>
            <person name="Shin H.S."/>
            <person name="Kim S.B."/>
            <person name="Han K."/>
            <person name="Lee J."/>
            <person name="Park M."/>
            <person name="Lee H.A."/>
            <person name="Lee H.Y."/>
            <person name="Lee Y."/>
            <person name="Oh S."/>
            <person name="Lee J.H."/>
            <person name="Choi E."/>
            <person name="Choi E."/>
            <person name="Lee S.E."/>
            <person name="Jeon J."/>
            <person name="Kim H."/>
            <person name="Choi G."/>
            <person name="Song H."/>
            <person name="Lee J."/>
            <person name="Lee S.C."/>
            <person name="Kwon J.K."/>
            <person name="Lee H.Y."/>
            <person name="Koo N."/>
            <person name="Hong Y."/>
            <person name="Kim R.W."/>
            <person name="Kang W.H."/>
            <person name="Huh J.H."/>
            <person name="Kang B.C."/>
            <person name="Yang T.J."/>
            <person name="Lee Y.H."/>
            <person name="Bennetzen J.L."/>
            <person name="Choi D."/>
        </authorList>
    </citation>
    <scope>NUCLEOTIDE SEQUENCE [LARGE SCALE GENOMIC DNA]</scope>
    <source>
        <strain evidence="13">cv. PBC81</strain>
    </source>
</reference>
<evidence type="ECO:0000256" key="1">
    <source>
        <dbReference type="ARBA" id="ARBA00002969"/>
    </source>
</evidence>
<keyword evidence="7 9" id="KW-0012">Acyltransferase</keyword>
<evidence type="ECO:0000256" key="7">
    <source>
        <dbReference type="ARBA" id="ARBA00023315"/>
    </source>
</evidence>
<dbReference type="OrthoDB" id="1280970at2759"/>
<dbReference type="UniPathway" id="UPA00154"/>
<evidence type="ECO:0000256" key="9">
    <source>
        <dbReference type="RuleBase" id="RU003633"/>
    </source>
</evidence>
<evidence type="ECO:0000256" key="8">
    <source>
        <dbReference type="PIRSR" id="PIRSR000451-1"/>
    </source>
</evidence>
<dbReference type="AlphaFoldDB" id="A0A2G2VIH7"/>
<reference evidence="13" key="2">
    <citation type="journal article" date="2017" name="J. Anim. Genet.">
        <title>Multiple reference genome sequences of hot pepper reveal the massive evolution of plant disease resistance genes by retroduplication.</title>
        <authorList>
            <person name="Kim S."/>
            <person name="Park J."/>
            <person name="Yeom S.-I."/>
            <person name="Kim Y.-M."/>
            <person name="Seo E."/>
            <person name="Kim K.-T."/>
            <person name="Kim M.-S."/>
            <person name="Lee J.M."/>
            <person name="Cheong K."/>
            <person name="Shin H.-S."/>
            <person name="Kim S.-B."/>
            <person name="Han K."/>
            <person name="Lee J."/>
            <person name="Park M."/>
            <person name="Lee H.-A."/>
            <person name="Lee H.-Y."/>
            <person name="Lee Y."/>
            <person name="Oh S."/>
            <person name="Lee J.H."/>
            <person name="Choi E."/>
            <person name="Choi E."/>
            <person name="Lee S.E."/>
            <person name="Jeon J."/>
            <person name="Kim H."/>
            <person name="Choi G."/>
            <person name="Song H."/>
            <person name="Lee J."/>
            <person name="Lee S.-C."/>
            <person name="Kwon J.-K."/>
            <person name="Lee H.-Y."/>
            <person name="Koo N."/>
            <person name="Hong Y."/>
            <person name="Kim R.W."/>
            <person name="Kang W.-H."/>
            <person name="Huh J.H."/>
            <person name="Kang B.-C."/>
            <person name="Yang T.-J."/>
            <person name="Lee Y.-H."/>
            <person name="Bennetzen J.L."/>
            <person name="Choi D."/>
        </authorList>
    </citation>
    <scope>NUCLEOTIDE SEQUENCE [LARGE SCALE GENOMIC DNA]</scope>
    <source>
        <strain evidence="13">cv. PBC81</strain>
    </source>
</reference>
<comment type="similarity">
    <text evidence="3 9">Belongs to the thiolase-like superfamily. Chalcone/stilbene synthases family.</text>
</comment>
<dbReference type="PIRSF" id="PIRSF000451">
    <property type="entry name" value="PKS_III"/>
    <property type="match status" value="1"/>
</dbReference>
<dbReference type="GO" id="GO:0042803">
    <property type="term" value="F:protein homodimerization activity"/>
    <property type="evidence" value="ECO:0007669"/>
    <property type="project" value="UniProtKB-ARBA"/>
</dbReference>
<dbReference type="GO" id="GO:0016210">
    <property type="term" value="F:naringenin-chalcone synthase activity"/>
    <property type="evidence" value="ECO:0007669"/>
    <property type="project" value="UniProtKB-EC"/>
</dbReference>
<evidence type="ECO:0000259" key="11">
    <source>
        <dbReference type="Pfam" id="PF02797"/>
    </source>
</evidence>
<evidence type="ECO:0000259" key="10">
    <source>
        <dbReference type="Pfam" id="PF00195"/>
    </source>
</evidence>
<protein>
    <recommendedName>
        <fullName evidence="4">chalcone synthase</fullName>
        <ecNumber evidence="4">2.3.1.74</ecNumber>
    </recommendedName>
</protein>
<feature type="active site" description="Acyl-thioester intermediate" evidence="8">
    <location>
        <position position="164"/>
    </location>
</feature>
<keyword evidence="6" id="KW-0284">Flavonoid biosynthesis</keyword>
<evidence type="ECO:0000313" key="13">
    <source>
        <dbReference type="Proteomes" id="UP000224567"/>
    </source>
</evidence>
<organism evidence="12 13">
    <name type="scientific">Capsicum baccatum</name>
    <name type="common">Peruvian pepper</name>
    <dbReference type="NCBI Taxonomy" id="33114"/>
    <lineage>
        <taxon>Eukaryota</taxon>
        <taxon>Viridiplantae</taxon>
        <taxon>Streptophyta</taxon>
        <taxon>Embryophyta</taxon>
        <taxon>Tracheophyta</taxon>
        <taxon>Spermatophyta</taxon>
        <taxon>Magnoliopsida</taxon>
        <taxon>eudicotyledons</taxon>
        <taxon>Gunneridae</taxon>
        <taxon>Pentapetalae</taxon>
        <taxon>asterids</taxon>
        <taxon>lamiids</taxon>
        <taxon>Solanales</taxon>
        <taxon>Solanaceae</taxon>
        <taxon>Solanoideae</taxon>
        <taxon>Capsiceae</taxon>
        <taxon>Capsicum</taxon>
    </lineage>
</organism>
<dbReference type="PANTHER" id="PTHR11877:SF94">
    <property type="entry name" value="CHALCONE SYNTHASE 2"/>
    <property type="match status" value="1"/>
</dbReference>
<comment type="pathway">
    <text evidence="2">Secondary metabolite biosynthesis; flavonoid biosynthesis.</text>
</comment>
<dbReference type="InterPro" id="IPR016039">
    <property type="entry name" value="Thiolase-like"/>
</dbReference>
<dbReference type="GO" id="GO:0009813">
    <property type="term" value="P:flavonoid biosynthetic process"/>
    <property type="evidence" value="ECO:0007669"/>
    <property type="project" value="UniProtKB-UniPathway"/>
</dbReference>
<dbReference type="Proteomes" id="UP000224567">
    <property type="component" value="Unassembled WGS sequence"/>
</dbReference>
<dbReference type="FunFam" id="3.40.47.10:FF:000025">
    <property type="entry name" value="Chalcone synthase 2"/>
    <property type="match status" value="1"/>
</dbReference>
<evidence type="ECO:0000256" key="2">
    <source>
        <dbReference type="ARBA" id="ARBA00004966"/>
    </source>
</evidence>
<dbReference type="Pfam" id="PF00195">
    <property type="entry name" value="Chal_sti_synt_N"/>
    <property type="match status" value="1"/>
</dbReference>
<comment type="function">
    <text evidence="1">The primary product of this enzyme is 4,2',4',6'-tetrahydroxychalcone (also termed naringenin-chalcone or chalcone) which can under specific conditions spontaneously isomerize into naringenin.</text>
</comment>
<comment type="caution">
    <text evidence="12">The sequence shown here is derived from an EMBL/GenBank/DDBJ whole genome shotgun (WGS) entry which is preliminary data.</text>
</comment>
<evidence type="ECO:0000313" key="12">
    <source>
        <dbReference type="EMBL" id="PHT32786.1"/>
    </source>
</evidence>
<proteinExistence type="inferred from homology"/>
<keyword evidence="5 9" id="KW-0808">Transferase</keyword>
<dbReference type="CDD" id="cd00831">
    <property type="entry name" value="CHS_like"/>
    <property type="match status" value="1"/>
</dbReference>
<dbReference type="InterPro" id="IPR012328">
    <property type="entry name" value="Chalcone/stilbene_synt_C"/>
</dbReference>
<gene>
    <name evidence="12" type="ORF">CQW23_29123</name>
</gene>
<accession>A0A2G2VIH7</accession>
<dbReference type="InterPro" id="IPR001099">
    <property type="entry name" value="Chalcone/stilbene_synt_N"/>
</dbReference>
<feature type="domain" description="Chalcone/stilbene synthase N-terminal" evidence="10">
    <location>
        <begin position="5"/>
        <end position="228"/>
    </location>
</feature>
<dbReference type="PROSITE" id="PS00441">
    <property type="entry name" value="CHALCONE_SYNTH"/>
    <property type="match status" value="1"/>
</dbReference>
<dbReference type="Gene3D" id="3.40.47.10">
    <property type="match status" value="2"/>
</dbReference>
<name>A0A2G2VIH7_CAPBA</name>
<dbReference type="EMBL" id="MLFT02000012">
    <property type="protein sequence ID" value="PHT32786.1"/>
    <property type="molecule type" value="Genomic_DNA"/>
</dbReference>
<dbReference type="FunFam" id="3.40.47.10:FF:000014">
    <property type="entry name" value="Chalcone synthase 1"/>
    <property type="match status" value="1"/>
</dbReference>
<feature type="domain" description="Chalcone/stilbene synthase C-terminal" evidence="11">
    <location>
        <begin position="238"/>
        <end position="380"/>
    </location>
</feature>
<keyword evidence="13" id="KW-1185">Reference proteome</keyword>
<dbReference type="Pfam" id="PF02797">
    <property type="entry name" value="Chal_sti_synt_C"/>
    <property type="match status" value="1"/>
</dbReference>
<evidence type="ECO:0000256" key="5">
    <source>
        <dbReference type="ARBA" id="ARBA00022679"/>
    </source>
</evidence>
<evidence type="ECO:0000256" key="3">
    <source>
        <dbReference type="ARBA" id="ARBA00005531"/>
    </source>
</evidence>
<dbReference type="GO" id="GO:0030639">
    <property type="term" value="P:polyketide biosynthetic process"/>
    <property type="evidence" value="ECO:0007669"/>
    <property type="project" value="TreeGrafter"/>
</dbReference>
<evidence type="ECO:0000256" key="4">
    <source>
        <dbReference type="ARBA" id="ARBA00012975"/>
    </source>
</evidence>
<dbReference type="SUPFAM" id="SSF53901">
    <property type="entry name" value="Thiolase-like"/>
    <property type="match status" value="2"/>
</dbReference>
<dbReference type="STRING" id="33114.A0A2G2VIH7"/>
<dbReference type="EC" id="2.3.1.74" evidence="4"/>
<sequence length="385" mass="42353">MVTVEEVRRAQRAEGPATVLAIGTATPLNCVDQSTYPDYFFRVTNSEHQTDLKEKFKRMCNGSMIEKRYMHLTEEILKENPSICEHKAPSLGARQEIAIVEVPKLGKEAAQKAIEEWGQPISKITHLVFCTTTGVDMPGADYRLTELLGLSPSIKRFMMYQQGCYGGGVVLRLAKDLAENNKCARVLAVCAEITVATFHGPSDTDLDVLVGQALFGDGAGAIIIGSDPIAEVERPLFELVSATQTLIPDTRYAVYGNTSEVGLTVHLHKDVSKLISNNIEKSLTEIFEPLDIFDWNSIFWVVHAGGRAILDQIELKLGLKPEILKATRNVLSEYGNIASACVLFVLDEMRKGSINEGLEWGVLVGFGPGLTIETIVLHNVDKIHK</sequence>
<dbReference type="InterPro" id="IPR018088">
    <property type="entry name" value="Chalcone/stilbene_synthase_AS"/>
</dbReference>
<dbReference type="PANTHER" id="PTHR11877">
    <property type="entry name" value="HYDROXYMETHYLGLUTARYL-COA SYNTHASE"/>
    <property type="match status" value="1"/>
</dbReference>
<dbReference type="InterPro" id="IPR011141">
    <property type="entry name" value="Polyketide_synthase_type-III"/>
</dbReference>